<evidence type="ECO:0000313" key="12">
    <source>
        <dbReference type="Proteomes" id="UP000240971"/>
    </source>
</evidence>
<dbReference type="AlphaFoldDB" id="A0A2P8HSC5"/>
<feature type="domain" description="Cyclic nucleotide-binding" evidence="10">
    <location>
        <begin position="400"/>
        <end position="454"/>
    </location>
</feature>
<dbReference type="InterPro" id="IPR007863">
    <property type="entry name" value="Peptidase_M16_C"/>
</dbReference>
<evidence type="ECO:0000256" key="3">
    <source>
        <dbReference type="ARBA" id="ARBA00022670"/>
    </source>
</evidence>
<organism evidence="11 12">
    <name type="scientific">Chitinophaga niastensis</name>
    <dbReference type="NCBI Taxonomy" id="536980"/>
    <lineage>
        <taxon>Bacteria</taxon>
        <taxon>Pseudomonadati</taxon>
        <taxon>Bacteroidota</taxon>
        <taxon>Chitinophagia</taxon>
        <taxon>Chitinophagales</taxon>
        <taxon>Chitinophagaceae</taxon>
        <taxon>Chitinophaga</taxon>
    </lineage>
</organism>
<evidence type="ECO:0000256" key="2">
    <source>
        <dbReference type="ARBA" id="ARBA00007261"/>
    </source>
</evidence>
<dbReference type="Pfam" id="PF00675">
    <property type="entry name" value="Peptidase_M16"/>
    <property type="match status" value="2"/>
</dbReference>
<dbReference type="OrthoDB" id="9811314at2"/>
<keyword evidence="4" id="KW-0479">Metal-binding</keyword>
<keyword evidence="12" id="KW-1185">Reference proteome</keyword>
<feature type="chain" id="PRO_5015192818" evidence="9">
    <location>
        <begin position="20"/>
        <end position="979"/>
    </location>
</feature>
<keyword evidence="6" id="KW-0862">Zinc</keyword>
<comment type="similarity">
    <text evidence="2 8">Belongs to the peptidase M16 family.</text>
</comment>
<evidence type="ECO:0000256" key="1">
    <source>
        <dbReference type="ARBA" id="ARBA00001947"/>
    </source>
</evidence>
<dbReference type="PROSITE" id="PS50042">
    <property type="entry name" value="CNMP_BINDING_3"/>
    <property type="match status" value="1"/>
</dbReference>
<dbReference type="EMBL" id="PYAW01000001">
    <property type="protein sequence ID" value="PSL49113.1"/>
    <property type="molecule type" value="Genomic_DNA"/>
</dbReference>
<dbReference type="SUPFAM" id="SSF63411">
    <property type="entry name" value="LuxS/MPP-like metallohydrolase"/>
    <property type="match status" value="4"/>
</dbReference>
<evidence type="ECO:0000256" key="9">
    <source>
        <dbReference type="SAM" id="SignalP"/>
    </source>
</evidence>
<evidence type="ECO:0000256" key="6">
    <source>
        <dbReference type="ARBA" id="ARBA00022833"/>
    </source>
</evidence>
<evidence type="ECO:0000256" key="7">
    <source>
        <dbReference type="ARBA" id="ARBA00023049"/>
    </source>
</evidence>
<dbReference type="RefSeq" id="WP_106526373.1">
    <property type="nucleotide sequence ID" value="NZ_PYAW01000001.1"/>
</dbReference>
<keyword evidence="9" id="KW-0732">Signal</keyword>
<dbReference type="PROSITE" id="PS00143">
    <property type="entry name" value="INSULINASE"/>
    <property type="match status" value="1"/>
</dbReference>
<reference evidence="11 12" key="1">
    <citation type="submission" date="2018-03" db="EMBL/GenBank/DDBJ databases">
        <title>Genomic Encyclopedia of Archaeal and Bacterial Type Strains, Phase II (KMG-II): from individual species to whole genera.</title>
        <authorList>
            <person name="Goeker M."/>
        </authorList>
    </citation>
    <scope>NUCLEOTIDE SEQUENCE [LARGE SCALE GENOMIC DNA]</scope>
    <source>
        <strain evidence="11 12">DSM 24859</strain>
    </source>
</reference>
<dbReference type="Gene3D" id="3.30.830.10">
    <property type="entry name" value="Metalloenzyme, LuxS/M16 peptidase-like"/>
    <property type="match status" value="4"/>
</dbReference>
<dbReference type="Pfam" id="PF05193">
    <property type="entry name" value="Peptidase_M16_C"/>
    <property type="match status" value="2"/>
</dbReference>
<protein>
    <submittedName>
        <fullName evidence="11">Putative Zn-dependent peptidase</fullName>
    </submittedName>
</protein>
<evidence type="ECO:0000313" key="11">
    <source>
        <dbReference type="EMBL" id="PSL49113.1"/>
    </source>
</evidence>
<keyword evidence="5" id="KW-0378">Hydrolase</keyword>
<keyword evidence="7" id="KW-0482">Metalloprotease</keyword>
<dbReference type="InterPro" id="IPR001431">
    <property type="entry name" value="Pept_M16_Zn_BS"/>
</dbReference>
<dbReference type="GO" id="GO:0006508">
    <property type="term" value="P:proteolysis"/>
    <property type="evidence" value="ECO:0007669"/>
    <property type="project" value="UniProtKB-KW"/>
</dbReference>
<sequence length="979" mass="109838">MSLKRVVLLLLFACSLQMAGAQGKYQWKEATSGGYTYKYISNDPMKARLYTLKNGLTVILSVNNKEPRIQTLIGTRAGSDNDPKDHTGLAHYLEHLLFKGTSQYGSLDWAKEKPLIDQVSNLYDKYNKTVDPAARKAVYHEIDSVSGVAAKYAIANEYDKMMSGMGAQGTNAHTWVEETIYEEDIPSNAIDKYLTVQAERFRDPVFRLFHTELEAVYEEKNRGLDNDGRKVYETMLAALFPTHNYGQQSTIGTVEHLKNPNLKAIRQFYNEYYVPNNMAVVMAGDFDPDYVIKSIDQKFSYMKTTPVKEYKPAPEAPIKAPIVKEVFGPDAESIDIAFRMPGALDTKSNIVLGVMSSILQNGKAGLLDLNINKQQKVLNASANSMSLKDYSILSLSGKAKQGQTLEEVKALLLGQLDILKKGEFDETLVKAIVNNAKLAELQGLESNNNRATSMMDGFIKSKGQNWAYDVAYVDDMSSVTKKQIVDYANKFLNDNYVIVYKRKGEDKNIQKVEKPVITPVEVNREAQSAFLKKISAIPATPVKPQWLDYEKDIQKTTIGNTEMMYVQNKDNGLFRLYYRFDMGNWNNKKLALAAQYLQFLSTDKYTSEQISKEFYNIACNFSVSATNENTSIVISGLQENFDKAVTLFEHVIANCKPNEEALASLKGRLQKSRADSKLNKGAIMKGVVNYAMYGAKNPFNNQLSQAELDGVTATELTSILHELPSYKHTIIYYGPEPLATVAADVKKLHPLPAAFKEAPAAVKFAKDNQAKNQVLFADYDMVQTEVNWLRNTDTYDPAKTGLIMLFNSYFGGGMGSIVFQTIRESKALAYSTYAYYSSPDKKGERYSTVAYVGSQADKMNDAVVGMNELLNDVPRSDKLLETAKEGLKQDIETERITNDGIIFSYLAAKKLGLNTDIRKQVYEAIPGMNFGDVKKFHDEYVANKPYTYCIVASEKKVSLDDLKKYGEVKKLTMEEIFGY</sequence>
<name>A0A2P8HSC5_CHINA</name>
<keyword evidence="3" id="KW-0645">Protease</keyword>
<dbReference type="PANTHER" id="PTHR43690">
    <property type="entry name" value="NARDILYSIN"/>
    <property type="match status" value="1"/>
</dbReference>
<proteinExistence type="inferred from homology"/>
<evidence type="ECO:0000256" key="8">
    <source>
        <dbReference type="RuleBase" id="RU004447"/>
    </source>
</evidence>
<comment type="cofactor">
    <cofactor evidence="1">
        <name>Zn(2+)</name>
        <dbReference type="ChEBI" id="CHEBI:29105"/>
    </cofactor>
</comment>
<evidence type="ECO:0000256" key="4">
    <source>
        <dbReference type="ARBA" id="ARBA00022723"/>
    </source>
</evidence>
<dbReference type="GO" id="GO:0004222">
    <property type="term" value="F:metalloendopeptidase activity"/>
    <property type="evidence" value="ECO:0007669"/>
    <property type="project" value="InterPro"/>
</dbReference>
<accession>A0A2P8HSC5</accession>
<dbReference type="InterPro" id="IPR050626">
    <property type="entry name" value="Peptidase_M16"/>
</dbReference>
<dbReference type="GO" id="GO:0046872">
    <property type="term" value="F:metal ion binding"/>
    <property type="evidence" value="ECO:0007669"/>
    <property type="project" value="UniProtKB-KW"/>
</dbReference>
<feature type="signal peptide" evidence="9">
    <location>
        <begin position="1"/>
        <end position="19"/>
    </location>
</feature>
<dbReference type="InterPro" id="IPR000595">
    <property type="entry name" value="cNMP-bd_dom"/>
</dbReference>
<evidence type="ECO:0000259" key="10">
    <source>
        <dbReference type="PROSITE" id="PS50042"/>
    </source>
</evidence>
<dbReference type="Proteomes" id="UP000240971">
    <property type="component" value="Unassembled WGS sequence"/>
</dbReference>
<comment type="caution">
    <text evidence="11">The sequence shown here is derived from an EMBL/GenBank/DDBJ whole genome shotgun (WGS) entry which is preliminary data.</text>
</comment>
<gene>
    <name evidence="11" type="ORF">CLV51_101443</name>
</gene>
<evidence type="ECO:0000256" key="5">
    <source>
        <dbReference type="ARBA" id="ARBA00022801"/>
    </source>
</evidence>
<dbReference type="InterPro" id="IPR011249">
    <property type="entry name" value="Metalloenz_LuxS/M16"/>
</dbReference>
<dbReference type="InterPro" id="IPR011765">
    <property type="entry name" value="Pept_M16_N"/>
</dbReference>
<dbReference type="PANTHER" id="PTHR43690:SF17">
    <property type="entry name" value="PROTEIN YHJJ"/>
    <property type="match status" value="1"/>
</dbReference>